<dbReference type="GO" id="GO:0052621">
    <property type="term" value="F:diguanylate cyclase activity"/>
    <property type="evidence" value="ECO:0007669"/>
    <property type="project" value="UniProtKB-EC"/>
</dbReference>
<dbReference type="Proteomes" id="UP000326944">
    <property type="component" value="Chromosome"/>
</dbReference>
<dbReference type="SMART" id="SM00267">
    <property type="entry name" value="GGDEF"/>
    <property type="match status" value="1"/>
</dbReference>
<dbReference type="PROSITE" id="PS50887">
    <property type="entry name" value="GGDEF"/>
    <property type="match status" value="1"/>
</dbReference>
<dbReference type="Pfam" id="PF00990">
    <property type="entry name" value="GGDEF"/>
    <property type="match status" value="1"/>
</dbReference>
<organism evidence="4 5">
    <name type="scientific">Sulfurimonas lithotrophica</name>
    <dbReference type="NCBI Taxonomy" id="2590022"/>
    <lineage>
        <taxon>Bacteria</taxon>
        <taxon>Pseudomonadati</taxon>
        <taxon>Campylobacterota</taxon>
        <taxon>Epsilonproteobacteria</taxon>
        <taxon>Campylobacterales</taxon>
        <taxon>Sulfurimonadaceae</taxon>
        <taxon>Sulfurimonas</taxon>
    </lineage>
</organism>
<dbReference type="GO" id="GO:0043709">
    <property type="term" value="P:cell adhesion involved in single-species biofilm formation"/>
    <property type="evidence" value="ECO:0007669"/>
    <property type="project" value="TreeGrafter"/>
</dbReference>
<evidence type="ECO:0000259" key="3">
    <source>
        <dbReference type="PROSITE" id="PS50887"/>
    </source>
</evidence>
<dbReference type="AlphaFoldDB" id="A0A5P8P245"/>
<dbReference type="SUPFAM" id="SSF55073">
    <property type="entry name" value="Nucleotide cyclase"/>
    <property type="match status" value="1"/>
</dbReference>
<keyword evidence="5" id="KW-1185">Reference proteome</keyword>
<dbReference type="GO" id="GO:0005886">
    <property type="term" value="C:plasma membrane"/>
    <property type="evidence" value="ECO:0007669"/>
    <property type="project" value="TreeGrafter"/>
</dbReference>
<dbReference type="InterPro" id="IPR043128">
    <property type="entry name" value="Rev_trsase/Diguanyl_cyclase"/>
</dbReference>
<sequence>MDYDFRGLFQEDETLFDQFIEKYTSYILSNITEEKEPMQMDCYKQIINIIQKDFNQKDMIELFEKLTRYQIHQEVPYIIIINEINSLQSLLIKHINESVLSSKIIDFFNLFNTIDDKVATIYLNEYVHKLKSVNNIRIASLSDLMDRNMLNHYESHLLWLSSLADSIYKEDEDNFPEVDPKKCDFGKWLQNDAKAIIQNNSKQTVIHNLHDNLHLFAKKIKNNIPLNEHHSIITYLEKCEMLSLSIGTELALIDNILMNHKVLKDHLTGALNRQSLKNIFKNQYELAVATSNPFVIAMCDLDHFKKLNDNHGHLCGDKILTHFVNVVNKKTRNSDIIIRFGGEEFVMILPAVDKNIANKVFKDICEEYYKTPFEYEGKKVQNSVSIGFVEITPRIHYKPSFLDDYLAMADQQLYRAKDNGRNRVCYLE</sequence>
<dbReference type="Gene3D" id="1.20.120.30">
    <property type="entry name" value="Aspartate receptor, ligand-binding domain"/>
    <property type="match status" value="1"/>
</dbReference>
<dbReference type="InterPro" id="IPR000160">
    <property type="entry name" value="GGDEF_dom"/>
</dbReference>
<comment type="catalytic activity">
    <reaction evidence="2">
        <text>2 GTP = 3',3'-c-di-GMP + 2 diphosphate</text>
        <dbReference type="Rhea" id="RHEA:24898"/>
        <dbReference type="ChEBI" id="CHEBI:33019"/>
        <dbReference type="ChEBI" id="CHEBI:37565"/>
        <dbReference type="ChEBI" id="CHEBI:58805"/>
        <dbReference type="EC" id="2.7.7.65"/>
    </reaction>
</comment>
<dbReference type="RefSeq" id="WP_152307624.1">
    <property type="nucleotide sequence ID" value="NZ_CP043617.1"/>
</dbReference>
<proteinExistence type="predicted"/>
<dbReference type="EMBL" id="CP043617">
    <property type="protein sequence ID" value="QFR49677.1"/>
    <property type="molecule type" value="Genomic_DNA"/>
</dbReference>
<dbReference type="KEGG" id="sulg:FJR48_08000"/>
<feature type="domain" description="GGDEF" evidence="3">
    <location>
        <begin position="292"/>
        <end position="428"/>
    </location>
</feature>
<gene>
    <name evidence="4" type="ORF">FJR48_08000</name>
</gene>
<name>A0A5P8P245_9BACT</name>
<evidence type="ECO:0000256" key="2">
    <source>
        <dbReference type="ARBA" id="ARBA00034247"/>
    </source>
</evidence>
<reference evidence="4 5" key="1">
    <citation type="submission" date="2019-09" db="EMBL/GenBank/DDBJ databases">
        <title>Sulfurimonas gotlandica sp. nov., a chemoautotrophic and psychrotolerant epsilonproteobacterium isolated from a pelagic redoxcline, and an emended description of the genus Sulfurimonas.</title>
        <authorList>
            <person name="Wang S."/>
            <person name="Jiang L."/>
            <person name="Shao S."/>
        </authorList>
    </citation>
    <scope>NUCLEOTIDE SEQUENCE [LARGE SCALE GENOMIC DNA]</scope>
    <source>
        <strain evidence="4 5">GYSZ_1</strain>
    </source>
</reference>
<dbReference type="EC" id="2.7.7.65" evidence="1"/>
<dbReference type="PANTHER" id="PTHR45138">
    <property type="entry name" value="REGULATORY COMPONENTS OF SENSORY TRANSDUCTION SYSTEM"/>
    <property type="match status" value="1"/>
</dbReference>
<accession>A0A5P8P245</accession>
<dbReference type="InterPro" id="IPR029787">
    <property type="entry name" value="Nucleotide_cyclase"/>
</dbReference>
<dbReference type="Pfam" id="PF13682">
    <property type="entry name" value="CZB"/>
    <property type="match status" value="1"/>
</dbReference>
<evidence type="ECO:0000313" key="4">
    <source>
        <dbReference type="EMBL" id="QFR49677.1"/>
    </source>
</evidence>
<dbReference type="GO" id="GO:1902201">
    <property type="term" value="P:negative regulation of bacterial-type flagellum-dependent cell motility"/>
    <property type="evidence" value="ECO:0007669"/>
    <property type="project" value="TreeGrafter"/>
</dbReference>
<dbReference type="NCBIfam" id="TIGR00254">
    <property type="entry name" value="GGDEF"/>
    <property type="match status" value="1"/>
</dbReference>
<dbReference type="OrthoDB" id="9790367at2"/>
<dbReference type="PANTHER" id="PTHR45138:SF9">
    <property type="entry name" value="DIGUANYLATE CYCLASE DGCM-RELATED"/>
    <property type="match status" value="1"/>
</dbReference>
<dbReference type="InterPro" id="IPR050469">
    <property type="entry name" value="Diguanylate_Cyclase"/>
</dbReference>
<dbReference type="Gene3D" id="3.30.70.270">
    <property type="match status" value="1"/>
</dbReference>
<evidence type="ECO:0000256" key="1">
    <source>
        <dbReference type="ARBA" id="ARBA00012528"/>
    </source>
</evidence>
<dbReference type="CDD" id="cd01949">
    <property type="entry name" value="GGDEF"/>
    <property type="match status" value="1"/>
</dbReference>
<dbReference type="FunFam" id="3.30.70.270:FF:000001">
    <property type="entry name" value="Diguanylate cyclase domain protein"/>
    <property type="match status" value="1"/>
</dbReference>
<evidence type="ECO:0000313" key="5">
    <source>
        <dbReference type="Proteomes" id="UP000326944"/>
    </source>
</evidence>
<dbReference type="InterPro" id="IPR025991">
    <property type="entry name" value="Chemoreceptor_zinc-bind_dom"/>
</dbReference>
<protein>
    <recommendedName>
        <fullName evidence="1">diguanylate cyclase</fullName>
        <ecNumber evidence="1">2.7.7.65</ecNumber>
    </recommendedName>
</protein>